<dbReference type="PROSITE" id="PS51819">
    <property type="entry name" value="VOC"/>
    <property type="match status" value="1"/>
</dbReference>
<dbReference type="AlphaFoldDB" id="A0A0P6Y3D7"/>
<evidence type="ECO:0000313" key="2">
    <source>
        <dbReference type="EMBL" id="KPL90409.1"/>
    </source>
</evidence>
<name>A0A0P6Y3D7_9CHLR</name>
<reference evidence="2 3" key="1">
    <citation type="submission" date="2015-07" db="EMBL/GenBank/DDBJ databases">
        <title>Whole genome sequence of Herpetosiphon geysericola DSM 7119.</title>
        <authorList>
            <person name="Hemp J."/>
            <person name="Ward L.M."/>
            <person name="Pace L.A."/>
            <person name="Fischer W.W."/>
        </authorList>
    </citation>
    <scope>NUCLEOTIDE SEQUENCE [LARGE SCALE GENOMIC DNA]</scope>
    <source>
        <strain evidence="2 3">DSM 7119</strain>
    </source>
</reference>
<dbReference type="PATRIC" id="fig|70996.4.peg.4824"/>
<gene>
    <name evidence="2" type="ORF">SE18_07325</name>
</gene>
<accession>A0A0P6Y3D7</accession>
<comment type="caution">
    <text evidence="2">The sequence shown here is derived from an EMBL/GenBank/DDBJ whole genome shotgun (WGS) entry which is preliminary data.</text>
</comment>
<protein>
    <submittedName>
        <fullName evidence="2">Glyoxalase</fullName>
    </submittedName>
</protein>
<dbReference type="Gene3D" id="3.10.180.10">
    <property type="entry name" value="2,3-Dihydroxybiphenyl 1,2-Dioxygenase, domain 1"/>
    <property type="match status" value="1"/>
</dbReference>
<dbReference type="OrthoDB" id="9794917at2"/>
<keyword evidence="3" id="KW-1185">Reference proteome</keyword>
<dbReference type="Proteomes" id="UP000050277">
    <property type="component" value="Unassembled WGS sequence"/>
</dbReference>
<dbReference type="InterPro" id="IPR029068">
    <property type="entry name" value="Glyas_Bleomycin-R_OHBP_Dase"/>
</dbReference>
<sequence length="127" mass="14291">MQIKMTSVFVDDQAKALKFYTENLEFIKKYEVPVGEFLWLTVVSPEAPDEIELVLEPNNHPAAKAYQAALKTDGIPCLSLAVKDIDAEYKRMQGLGVEFRSPPTDMGPTRAAIFDDTCGNWIQMYQS</sequence>
<dbReference type="STRING" id="70996.SE18_07325"/>
<dbReference type="RefSeq" id="WP_054533780.1">
    <property type="nucleotide sequence ID" value="NZ_LGKP01000012.1"/>
</dbReference>
<dbReference type="Pfam" id="PF00903">
    <property type="entry name" value="Glyoxalase"/>
    <property type="match status" value="1"/>
</dbReference>
<dbReference type="SUPFAM" id="SSF54593">
    <property type="entry name" value="Glyoxalase/Bleomycin resistance protein/Dihydroxybiphenyl dioxygenase"/>
    <property type="match status" value="1"/>
</dbReference>
<dbReference type="PANTHER" id="PTHR36437">
    <property type="entry name" value="GLYOXALASE/BLEOMYCIN RESISTANCE PROTEIN/DIOXYGENASE"/>
    <property type="match status" value="1"/>
</dbReference>
<feature type="domain" description="VOC" evidence="1">
    <location>
        <begin position="2"/>
        <end position="127"/>
    </location>
</feature>
<organism evidence="2 3">
    <name type="scientific">Herpetosiphon geysericola</name>
    <dbReference type="NCBI Taxonomy" id="70996"/>
    <lineage>
        <taxon>Bacteria</taxon>
        <taxon>Bacillati</taxon>
        <taxon>Chloroflexota</taxon>
        <taxon>Chloroflexia</taxon>
        <taxon>Herpetosiphonales</taxon>
        <taxon>Herpetosiphonaceae</taxon>
        <taxon>Herpetosiphon</taxon>
    </lineage>
</organism>
<dbReference type="EMBL" id="LGKP01000012">
    <property type="protein sequence ID" value="KPL90409.1"/>
    <property type="molecule type" value="Genomic_DNA"/>
</dbReference>
<evidence type="ECO:0000313" key="3">
    <source>
        <dbReference type="Proteomes" id="UP000050277"/>
    </source>
</evidence>
<proteinExistence type="predicted"/>
<dbReference type="InterPro" id="IPR004360">
    <property type="entry name" value="Glyas_Fos-R_dOase_dom"/>
</dbReference>
<dbReference type="CDD" id="cd07263">
    <property type="entry name" value="VOC_like"/>
    <property type="match status" value="1"/>
</dbReference>
<dbReference type="PANTHER" id="PTHR36437:SF2">
    <property type="entry name" value="GLYOXALASE_BLEOMYCIN RESISTANCE PROTEIN_DIOXYGENASE"/>
    <property type="match status" value="1"/>
</dbReference>
<evidence type="ECO:0000259" key="1">
    <source>
        <dbReference type="PROSITE" id="PS51819"/>
    </source>
</evidence>
<dbReference type="InterPro" id="IPR037523">
    <property type="entry name" value="VOC_core"/>
</dbReference>